<dbReference type="AlphaFoldDB" id="A0A5N3SA18"/>
<name>A0A5N3SA18_9VIBR</name>
<protein>
    <submittedName>
        <fullName evidence="1">Uncharacterized protein</fullName>
    </submittedName>
</protein>
<proteinExistence type="predicted"/>
<evidence type="ECO:0000313" key="2">
    <source>
        <dbReference type="Proteomes" id="UP000326687"/>
    </source>
</evidence>
<dbReference type="Proteomes" id="UP000326687">
    <property type="component" value="Unassembled WGS sequence"/>
</dbReference>
<gene>
    <name evidence="1" type="ORF">F2Z80_06990</name>
</gene>
<organism evidence="1 2">
    <name type="scientific">Vibrio fortis</name>
    <dbReference type="NCBI Taxonomy" id="212667"/>
    <lineage>
        <taxon>Bacteria</taxon>
        <taxon>Pseudomonadati</taxon>
        <taxon>Pseudomonadota</taxon>
        <taxon>Gammaproteobacteria</taxon>
        <taxon>Vibrionales</taxon>
        <taxon>Vibrionaceae</taxon>
        <taxon>Vibrio</taxon>
    </lineage>
</organism>
<sequence length="60" mass="7082">MPRKLLNKYNYLSVIDWFLALILKLKIKTLIEKWLGEKLTVENGFATNRIEIETNKKTTS</sequence>
<accession>A0A5N3SA18</accession>
<reference evidence="1 2" key="1">
    <citation type="submission" date="2019-09" db="EMBL/GenBank/DDBJ databases">
        <title>Vibrio Fortis S7-72.</title>
        <authorList>
            <person name="Das S.K."/>
        </authorList>
    </citation>
    <scope>NUCLEOTIDE SEQUENCE [LARGE SCALE GENOMIC DNA]</scope>
    <source>
        <strain evidence="1 2">S7-72</strain>
    </source>
</reference>
<comment type="caution">
    <text evidence="1">The sequence shown here is derived from an EMBL/GenBank/DDBJ whole genome shotgun (WGS) entry which is preliminary data.</text>
</comment>
<evidence type="ECO:0000313" key="1">
    <source>
        <dbReference type="EMBL" id="KAB0303688.1"/>
    </source>
</evidence>
<dbReference type="EMBL" id="VXDD01000001">
    <property type="protein sequence ID" value="KAB0303688.1"/>
    <property type="molecule type" value="Genomic_DNA"/>
</dbReference>
<dbReference type="RefSeq" id="WP_150894659.1">
    <property type="nucleotide sequence ID" value="NZ_VXDD01000001.1"/>
</dbReference>